<organism evidence="2 3">
    <name type="scientific">Flavobacterium humidisoli</name>
    <dbReference type="NCBI Taxonomy" id="2937442"/>
    <lineage>
        <taxon>Bacteria</taxon>
        <taxon>Pseudomonadati</taxon>
        <taxon>Bacteroidota</taxon>
        <taxon>Flavobacteriia</taxon>
        <taxon>Flavobacteriales</taxon>
        <taxon>Flavobacteriaceae</taxon>
        <taxon>Flavobacterium</taxon>
    </lineage>
</organism>
<dbReference type="Proteomes" id="UP000829998">
    <property type="component" value="Chromosome"/>
</dbReference>
<proteinExistence type="predicted"/>
<evidence type="ECO:0000256" key="1">
    <source>
        <dbReference type="SAM" id="Phobius"/>
    </source>
</evidence>
<dbReference type="EMBL" id="CP096829">
    <property type="protein sequence ID" value="UPZ14011.1"/>
    <property type="molecule type" value="Genomic_DNA"/>
</dbReference>
<feature type="transmembrane region" description="Helical" evidence="1">
    <location>
        <begin position="80"/>
        <end position="97"/>
    </location>
</feature>
<evidence type="ECO:0000313" key="3">
    <source>
        <dbReference type="Proteomes" id="UP000829998"/>
    </source>
</evidence>
<gene>
    <name evidence="2" type="ORF">M0M44_14755</name>
</gene>
<reference evidence="2 3" key="1">
    <citation type="submission" date="2022-04" db="EMBL/GenBank/DDBJ databases">
        <authorList>
            <person name="Ra J.-S."/>
            <person name="Kim S.-B."/>
        </authorList>
    </citation>
    <scope>NUCLEOTIDE SEQUENCE [LARGE SCALE GENOMIC DNA]</scope>
    <source>
        <strain evidence="2 3">MMS21-Er5</strain>
    </source>
</reference>
<keyword evidence="1" id="KW-0472">Membrane</keyword>
<accession>A0ABY4LQ70</accession>
<dbReference type="RefSeq" id="WP_248726337.1">
    <property type="nucleotide sequence ID" value="NZ_CP096829.1"/>
</dbReference>
<feature type="transmembrane region" description="Helical" evidence="1">
    <location>
        <begin position="16"/>
        <end position="33"/>
    </location>
</feature>
<evidence type="ECO:0000313" key="2">
    <source>
        <dbReference type="EMBL" id="UPZ14011.1"/>
    </source>
</evidence>
<keyword evidence="1" id="KW-0812">Transmembrane</keyword>
<keyword evidence="1" id="KW-1133">Transmembrane helix</keyword>
<feature type="transmembrane region" description="Helical" evidence="1">
    <location>
        <begin position="40"/>
        <end position="60"/>
    </location>
</feature>
<name>A0ABY4LQ70_9FLAO</name>
<sequence length="100" mass="11308">MKTIYNPSEEKQSTELAIGTFAISTILFILYIISNGNSMVLVIAWPFALGAIIVNAIMFVHLTDLFIHLSEQRKDIGVKLLILISNIPILFFYYLIVMKS</sequence>
<keyword evidence="3" id="KW-1185">Reference proteome</keyword>
<protein>
    <submittedName>
        <fullName evidence="2">Uncharacterized protein</fullName>
    </submittedName>
</protein>